<name>A0ABY1X0G2_9HYPH</name>
<protein>
    <submittedName>
        <fullName evidence="2">Uncharacterized protein</fullName>
    </submittedName>
</protein>
<accession>A0ABY1X0G2</accession>
<evidence type="ECO:0000313" key="3">
    <source>
        <dbReference type="Proteomes" id="UP000291659"/>
    </source>
</evidence>
<sequence length="124" mass="13322">MSGLYAAECPTPFEFGCGWAAPFGSTPNPLSCDGVLAQIRIFHDQPARGPLASCGHSGCTLAVIAPVPGPFEEPSSGNWPAPKWSLSHVARSFSRTVPRLPALPRPDGPRHRLRSRRGVWRPAL</sequence>
<dbReference type="Proteomes" id="UP000291659">
    <property type="component" value="Unassembled WGS sequence"/>
</dbReference>
<evidence type="ECO:0000313" key="2">
    <source>
        <dbReference type="EMBL" id="TAX67564.1"/>
    </source>
</evidence>
<dbReference type="EMBL" id="SIOX01000008">
    <property type="protein sequence ID" value="TAX67564.1"/>
    <property type="molecule type" value="Genomic_DNA"/>
</dbReference>
<evidence type="ECO:0000256" key="1">
    <source>
        <dbReference type="SAM" id="MobiDB-lite"/>
    </source>
</evidence>
<keyword evidence="2" id="KW-0614">Plasmid</keyword>
<keyword evidence="3" id="KW-1185">Reference proteome</keyword>
<proteinExistence type="predicted"/>
<organism evidence="2 3">
    <name type="scientific">Rhizobium ruizarguesonis</name>
    <dbReference type="NCBI Taxonomy" id="2081791"/>
    <lineage>
        <taxon>Bacteria</taxon>
        <taxon>Pseudomonadati</taxon>
        <taxon>Pseudomonadota</taxon>
        <taxon>Alphaproteobacteria</taxon>
        <taxon>Hyphomicrobiales</taxon>
        <taxon>Rhizobiaceae</taxon>
        <taxon>Rhizobium/Agrobacterium group</taxon>
        <taxon>Rhizobium</taxon>
    </lineage>
</organism>
<reference evidence="2 3" key="1">
    <citation type="submission" date="2019-02" db="EMBL/GenBank/DDBJ databases">
        <title>The genomic architecture of introgression among sibling species of bacteria.</title>
        <authorList>
            <person name="Cavassim M.I.A."/>
            <person name="Moeskjaer S."/>
            <person name="Moslemi C."/>
            <person name="Fields B."/>
            <person name="Bachmann A."/>
            <person name="Vilhjalmsson B."/>
            <person name="Schierup M.H."/>
            <person name="Young J.P.W."/>
            <person name="Andersen S.U."/>
        </authorList>
    </citation>
    <scope>NUCLEOTIDE SEQUENCE [LARGE SCALE GENOMIC DNA]</scope>
    <source>
        <strain evidence="2 3">SM141A</strain>
        <plasmid evidence="2">pSM141A_Rh17</plasmid>
    </source>
</reference>
<feature type="compositionally biased region" description="Basic residues" evidence="1">
    <location>
        <begin position="111"/>
        <end position="124"/>
    </location>
</feature>
<gene>
    <name evidence="2" type="ORF">ELH98_29975</name>
</gene>
<feature type="region of interest" description="Disordered" evidence="1">
    <location>
        <begin position="99"/>
        <end position="124"/>
    </location>
</feature>
<geneLocation type="plasmid" evidence="2">
    <name>pSM141A_Rh17</name>
</geneLocation>
<comment type="caution">
    <text evidence="2">The sequence shown here is derived from an EMBL/GenBank/DDBJ whole genome shotgun (WGS) entry which is preliminary data.</text>
</comment>